<feature type="region of interest" description="Disordered" evidence="2">
    <location>
        <begin position="87"/>
        <end position="203"/>
    </location>
</feature>
<gene>
    <name evidence="5" type="primary">LOC100374096</name>
</gene>
<dbReference type="Gene3D" id="1.10.8.270">
    <property type="entry name" value="putative rabgap domain of human tbc1 domain family member 14 like domains"/>
    <property type="match status" value="1"/>
</dbReference>
<evidence type="ECO:0000313" key="5">
    <source>
        <dbReference type="RefSeq" id="XP_006824000.1"/>
    </source>
</evidence>
<evidence type="ECO:0000313" key="4">
    <source>
        <dbReference type="Proteomes" id="UP000694865"/>
    </source>
</evidence>
<dbReference type="RefSeq" id="XP_006824000.1">
    <property type="nucleotide sequence ID" value="XM_006823937.1"/>
</dbReference>
<feature type="compositionally biased region" description="Basic and acidic residues" evidence="2">
    <location>
        <begin position="87"/>
        <end position="110"/>
    </location>
</feature>
<dbReference type="InterPro" id="IPR000195">
    <property type="entry name" value="Rab-GAP-TBC_dom"/>
</dbReference>
<evidence type="ECO:0000256" key="2">
    <source>
        <dbReference type="SAM" id="MobiDB-lite"/>
    </source>
</evidence>
<feature type="compositionally biased region" description="Low complexity" evidence="2">
    <location>
        <begin position="310"/>
        <end position="325"/>
    </location>
</feature>
<feature type="compositionally biased region" description="Pro residues" evidence="2">
    <location>
        <begin position="452"/>
        <end position="462"/>
    </location>
</feature>
<sequence>MFVCIRLQNSAIALSIIQVILQSGLRKSKTGSPVRTKFAHRHQNSIDGVSVNSFTSVSQDSISIASSEAERVITSEIIREKLEKKFEAQRNESQETERKNTLASEEDARILKQNLELNNVKRPSNEKLPVGQNVNMLTGKNTNSSGRDHGSDSSSTLEGTDMLDGGSGQKPVNTELPVPDTLPISVDNVCTPSDSDTMSPGYSVVREDGKLSVEHQPLLGAESDDPGAKSDDGHASPFKETANIVGDDAHNMVAVETNSANEKEDETCSQQNGHDPSLDNEAPSELVCNGNGVVRRKKTRNGKRRSPPKSDVSTSSESESMTVEDQLSELLQKAGIEHGDEKPINAEDTQEAEKLERPTELNVNQKRRIIHTASGDFPEESPSSDSANASPFPSPYKSLLYGTNSEKTVLHVDPSLNVSGHSDASSSTTPTTSNRDPLSLPSTPTESSTPSTPSPSEPPSPALPGDLHKSILHGNPESFAMTHNLTFPENSVTYSSPSKKKPSPRDQLLGVFSVDLGEMRSLRLFFSDDACTCGQLVIASRESQYKILHFHHGGLDKLAEVFEDWRVCVQQRNKTNLENEANQLCRKFSICRPHLPSIECHPEEGMFEMVSDDVWWSYVSDHGRIEDDFGLRKAIFLGGLDEYLRRDVWPFLLGYFKYDSTLEDRNAMRGKKREEYYAIQDKRELMSGDEYEQFWRNVQCTVEKDVVRTDRSHPYFRGENNPNLDVMRNILLNYAIYNPGMGYSQGMSDLLAPVLAEIQDESDSFWCFVGLMQNTIFVSSPTDDDMENQLAYLRALIELMYPEFWAHLMELGDAMELLFCHRWILLCFKREFPESDALRMWEACWAHYQTDYFHLFICVAIISVYGVDVVEQKLPSDEMLLHFSSLAMHMSGDMVLKKARGLLHQFRLLPRIPCSLHGLCVRCGVGMWDSGHTPEIYCVGNHEDVFKCPHSFSDEDLSDSAKKSPSPKTSLQLSFGFTKECPP</sequence>
<protein>
    <submittedName>
        <fullName evidence="5">TBC1 domain family member 16-like</fullName>
    </submittedName>
</protein>
<evidence type="ECO:0000259" key="3">
    <source>
        <dbReference type="PROSITE" id="PS50086"/>
    </source>
</evidence>
<feature type="compositionally biased region" description="Polar residues" evidence="2">
    <location>
        <begin position="966"/>
        <end position="975"/>
    </location>
</feature>
<dbReference type="SMART" id="SM00164">
    <property type="entry name" value="TBC"/>
    <property type="match status" value="1"/>
</dbReference>
<dbReference type="InterPro" id="IPR035969">
    <property type="entry name" value="Rab-GAP_TBC_sf"/>
</dbReference>
<feature type="compositionally biased region" description="Basic and acidic residues" evidence="2">
    <location>
        <begin position="335"/>
        <end position="359"/>
    </location>
</feature>
<dbReference type="GeneID" id="100374096"/>
<keyword evidence="1" id="KW-0343">GTPase activation</keyword>
<dbReference type="PANTHER" id="PTHR22957">
    <property type="entry name" value="TBC1 DOMAIN FAMILY MEMBER GTPASE-ACTIVATING PROTEIN"/>
    <property type="match status" value="1"/>
</dbReference>
<keyword evidence="4" id="KW-1185">Reference proteome</keyword>
<dbReference type="PANTHER" id="PTHR22957:SF547">
    <property type="entry name" value="TBC1 DOMAIN FAMILY MEMBER 16"/>
    <property type="match status" value="1"/>
</dbReference>
<accession>A0ABM0MVF9</accession>
<reference evidence="5" key="1">
    <citation type="submission" date="2025-08" db="UniProtKB">
        <authorList>
            <consortium name="RefSeq"/>
        </authorList>
    </citation>
    <scope>IDENTIFICATION</scope>
    <source>
        <tissue evidence="5">Testes</tissue>
    </source>
</reference>
<feature type="domain" description="Rab-GAP TBC" evidence="3">
    <location>
        <begin position="639"/>
        <end position="848"/>
    </location>
</feature>
<name>A0ABM0MVF9_SACKO</name>
<dbReference type="Proteomes" id="UP000694865">
    <property type="component" value="Unplaced"/>
</dbReference>
<feature type="compositionally biased region" description="Basic residues" evidence="2">
    <location>
        <begin position="294"/>
        <end position="307"/>
    </location>
</feature>
<feature type="compositionally biased region" description="Polar residues" evidence="2">
    <location>
        <begin position="132"/>
        <end position="143"/>
    </location>
</feature>
<dbReference type="SUPFAM" id="SSF47923">
    <property type="entry name" value="Ypt/Rab-GAP domain of gyp1p"/>
    <property type="match status" value="2"/>
</dbReference>
<proteinExistence type="predicted"/>
<feature type="region of interest" description="Disordered" evidence="2">
    <location>
        <begin position="412"/>
        <end position="474"/>
    </location>
</feature>
<feature type="region of interest" description="Disordered" evidence="2">
    <location>
        <begin position="954"/>
        <end position="983"/>
    </location>
</feature>
<feature type="compositionally biased region" description="Polar residues" evidence="2">
    <location>
        <begin position="381"/>
        <end position="391"/>
    </location>
</feature>
<feature type="region of interest" description="Disordered" evidence="2">
    <location>
        <begin position="219"/>
        <end position="400"/>
    </location>
</feature>
<evidence type="ECO:0000256" key="1">
    <source>
        <dbReference type="ARBA" id="ARBA00022468"/>
    </source>
</evidence>
<dbReference type="Gene3D" id="1.10.472.80">
    <property type="entry name" value="Ypt/Rab-GAP domain of gyp1p, domain 3"/>
    <property type="match status" value="1"/>
</dbReference>
<dbReference type="Pfam" id="PF00566">
    <property type="entry name" value="RabGAP-TBC"/>
    <property type="match status" value="1"/>
</dbReference>
<feature type="compositionally biased region" description="Polar residues" evidence="2">
    <location>
        <begin position="188"/>
        <end position="200"/>
    </location>
</feature>
<dbReference type="PROSITE" id="PS50086">
    <property type="entry name" value="TBC_RABGAP"/>
    <property type="match status" value="1"/>
</dbReference>
<organism evidence="4 5">
    <name type="scientific">Saccoglossus kowalevskii</name>
    <name type="common">Acorn worm</name>
    <dbReference type="NCBI Taxonomy" id="10224"/>
    <lineage>
        <taxon>Eukaryota</taxon>
        <taxon>Metazoa</taxon>
        <taxon>Hemichordata</taxon>
        <taxon>Enteropneusta</taxon>
        <taxon>Harrimaniidae</taxon>
        <taxon>Saccoglossus</taxon>
    </lineage>
</organism>
<feature type="compositionally biased region" description="Low complexity" evidence="2">
    <location>
        <begin position="425"/>
        <end position="451"/>
    </location>
</feature>